<dbReference type="EMBL" id="JBHLZU010000011">
    <property type="protein sequence ID" value="MFB9905155.1"/>
    <property type="molecule type" value="Genomic_DNA"/>
</dbReference>
<dbReference type="RefSeq" id="WP_377852448.1">
    <property type="nucleotide sequence ID" value="NZ_JBHLZU010000011.1"/>
</dbReference>
<feature type="domain" description="Transcription factor zinc-finger" evidence="2">
    <location>
        <begin position="1"/>
        <end position="32"/>
    </location>
</feature>
<proteinExistence type="predicted"/>
<organism evidence="3 4">
    <name type="scientific">Allokutzneria oryzae</name>
    <dbReference type="NCBI Taxonomy" id="1378989"/>
    <lineage>
        <taxon>Bacteria</taxon>
        <taxon>Bacillati</taxon>
        <taxon>Actinomycetota</taxon>
        <taxon>Actinomycetes</taxon>
        <taxon>Pseudonocardiales</taxon>
        <taxon>Pseudonocardiaceae</taxon>
        <taxon>Allokutzneria</taxon>
    </lineage>
</organism>
<gene>
    <name evidence="3" type="ORF">ACFFQA_14560</name>
</gene>
<dbReference type="Proteomes" id="UP001589693">
    <property type="component" value="Unassembled WGS sequence"/>
</dbReference>
<name>A0ABV5ZW81_9PSEU</name>
<comment type="caution">
    <text evidence="3">The sequence shown here is derived from an EMBL/GenBank/DDBJ whole genome shotgun (WGS) entry which is preliminary data.</text>
</comment>
<evidence type="ECO:0000259" key="2">
    <source>
        <dbReference type="Pfam" id="PF13453"/>
    </source>
</evidence>
<feature type="region of interest" description="Disordered" evidence="1">
    <location>
        <begin position="36"/>
        <end position="63"/>
    </location>
</feature>
<evidence type="ECO:0000313" key="3">
    <source>
        <dbReference type="EMBL" id="MFB9905155.1"/>
    </source>
</evidence>
<feature type="compositionally biased region" description="Basic and acidic residues" evidence="1">
    <location>
        <begin position="41"/>
        <end position="56"/>
    </location>
</feature>
<evidence type="ECO:0000313" key="4">
    <source>
        <dbReference type="Proteomes" id="UP001589693"/>
    </source>
</evidence>
<dbReference type="InterPro" id="IPR027392">
    <property type="entry name" value="TF_Znf"/>
</dbReference>
<reference evidence="3 4" key="1">
    <citation type="submission" date="2024-09" db="EMBL/GenBank/DDBJ databases">
        <authorList>
            <person name="Sun Q."/>
            <person name="Mori K."/>
        </authorList>
    </citation>
    <scope>NUCLEOTIDE SEQUENCE [LARGE SCALE GENOMIC DNA]</scope>
    <source>
        <strain evidence="3 4">TBRC 7907</strain>
    </source>
</reference>
<evidence type="ECO:0000256" key="1">
    <source>
        <dbReference type="SAM" id="MobiDB-lite"/>
    </source>
</evidence>
<sequence>MISYERNGVHVDQCRGCKGLYLDFGELEQLVAASSRHYERKRREADESRPETEEERKKRKKDEEDDFIEGILDFII</sequence>
<keyword evidence="4" id="KW-1185">Reference proteome</keyword>
<accession>A0ABV5ZW81</accession>
<dbReference type="Pfam" id="PF13453">
    <property type="entry name" value="Zn_ribbon_TFIIB"/>
    <property type="match status" value="1"/>
</dbReference>
<protein>
    <submittedName>
        <fullName evidence="3">Zf-TFIIB domain-containing protein</fullName>
    </submittedName>
</protein>